<sequence>MLFYRQQTSHFLLMGNLRLGVVEARKTARETEGASAGMLIQVRASSSCYFCQQQQPSNNTWFPWRSRYRSSHILFETAGIQNWGECNERFPPELAKGPPTTFKDLPVQCCSAAEISGGFII</sequence>
<gene>
    <name evidence="1" type="ORF">K3G42_004724</name>
</gene>
<accession>A0ACB8ED27</accession>
<comment type="caution">
    <text evidence="1">The sequence shown here is derived from an EMBL/GenBank/DDBJ whole genome shotgun (WGS) entry which is preliminary data.</text>
</comment>
<keyword evidence="2" id="KW-1185">Reference proteome</keyword>
<dbReference type="EMBL" id="CM037629">
    <property type="protein sequence ID" value="KAH7990238.1"/>
    <property type="molecule type" value="Genomic_DNA"/>
</dbReference>
<evidence type="ECO:0000313" key="1">
    <source>
        <dbReference type="EMBL" id="KAH7990238.1"/>
    </source>
</evidence>
<dbReference type="Proteomes" id="UP000827872">
    <property type="component" value="Linkage Group LG16"/>
</dbReference>
<evidence type="ECO:0000313" key="2">
    <source>
        <dbReference type="Proteomes" id="UP000827872"/>
    </source>
</evidence>
<proteinExistence type="predicted"/>
<protein>
    <submittedName>
        <fullName evidence="1">Uncharacterized protein</fullName>
    </submittedName>
</protein>
<organism evidence="1 2">
    <name type="scientific">Sphaerodactylus townsendi</name>
    <dbReference type="NCBI Taxonomy" id="933632"/>
    <lineage>
        <taxon>Eukaryota</taxon>
        <taxon>Metazoa</taxon>
        <taxon>Chordata</taxon>
        <taxon>Craniata</taxon>
        <taxon>Vertebrata</taxon>
        <taxon>Euteleostomi</taxon>
        <taxon>Lepidosauria</taxon>
        <taxon>Squamata</taxon>
        <taxon>Bifurcata</taxon>
        <taxon>Gekkota</taxon>
        <taxon>Sphaerodactylidae</taxon>
        <taxon>Sphaerodactylus</taxon>
    </lineage>
</organism>
<name>A0ACB8ED27_9SAUR</name>
<reference evidence="1" key="1">
    <citation type="submission" date="2021-08" db="EMBL/GenBank/DDBJ databases">
        <title>The first chromosome-level gecko genome reveals the dynamic sex chromosomes of Neotropical dwarf geckos (Sphaerodactylidae: Sphaerodactylus).</title>
        <authorList>
            <person name="Pinto B.J."/>
            <person name="Keating S.E."/>
            <person name="Gamble T."/>
        </authorList>
    </citation>
    <scope>NUCLEOTIDE SEQUENCE</scope>
    <source>
        <strain evidence="1">TG3544</strain>
    </source>
</reference>